<dbReference type="OMA" id="IVLFIWV"/>
<evidence type="ECO:0000256" key="5">
    <source>
        <dbReference type="ARBA" id="ARBA00023136"/>
    </source>
</evidence>
<evidence type="ECO:0000256" key="4">
    <source>
        <dbReference type="ARBA" id="ARBA00022989"/>
    </source>
</evidence>
<dbReference type="InParanoid" id="A0A151ZE78"/>
<dbReference type="InterPro" id="IPR040226">
    <property type="entry name" value="THH1/TOM1/TOM3"/>
</dbReference>
<feature type="domain" description="THH1/TOM1/TOM3" evidence="7">
    <location>
        <begin position="20"/>
        <end position="281"/>
    </location>
</feature>
<keyword evidence="3 6" id="KW-0812">Transmembrane</keyword>
<evidence type="ECO:0000256" key="2">
    <source>
        <dbReference type="ARBA" id="ARBA00006779"/>
    </source>
</evidence>
<keyword evidence="4 6" id="KW-1133">Transmembrane helix</keyword>
<feature type="transmembrane region" description="Helical" evidence="6">
    <location>
        <begin position="132"/>
        <end position="152"/>
    </location>
</feature>
<keyword evidence="5 6" id="KW-0472">Membrane</keyword>
<feature type="transmembrane region" description="Helical" evidence="6">
    <location>
        <begin position="256"/>
        <end position="274"/>
    </location>
</feature>
<dbReference type="PANTHER" id="PTHR31142">
    <property type="entry name" value="TOBAMOVIRUS MULTIPLICATION PROTEIN 1-LIKE ISOFORM X1"/>
    <property type="match status" value="1"/>
</dbReference>
<evidence type="ECO:0000313" key="8">
    <source>
        <dbReference type="EMBL" id="KYQ92251.1"/>
    </source>
</evidence>
<comment type="caution">
    <text evidence="8">The sequence shown here is derived from an EMBL/GenBank/DDBJ whole genome shotgun (WGS) entry which is preliminary data.</text>
</comment>
<dbReference type="InterPro" id="IPR009457">
    <property type="entry name" value="THH1/TOM1/TOM3_dom"/>
</dbReference>
<organism evidence="8 9">
    <name type="scientific">Tieghemostelium lacteum</name>
    <name type="common">Slime mold</name>
    <name type="synonym">Dictyostelium lacteum</name>
    <dbReference type="NCBI Taxonomy" id="361077"/>
    <lineage>
        <taxon>Eukaryota</taxon>
        <taxon>Amoebozoa</taxon>
        <taxon>Evosea</taxon>
        <taxon>Eumycetozoa</taxon>
        <taxon>Dictyostelia</taxon>
        <taxon>Dictyosteliales</taxon>
        <taxon>Raperosteliaceae</taxon>
        <taxon>Tieghemostelium</taxon>
    </lineage>
</organism>
<feature type="transmembrane region" description="Helical" evidence="6">
    <location>
        <begin position="172"/>
        <end position="198"/>
    </location>
</feature>
<evidence type="ECO:0000256" key="1">
    <source>
        <dbReference type="ARBA" id="ARBA00004127"/>
    </source>
</evidence>
<dbReference type="Pfam" id="PF06454">
    <property type="entry name" value="THH1_TOM1-3_dom"/>
    <property type="match status" value="1"/>
</dbReference>
<name>A0A151ZE78_TIELA</name>
<comment type="similarity">
    <text evidence="2">Belongs to the plant tobamovirus multiplication TOM1 protein family.</text>
</comment>
<feature type="transmembrane region" description="Helical" evidence="6">
    <location>
        <begin position="55"/>
        <end position="78"/>
    </location>
</feature>
<dbReference type="PANTHER" id="PTHR31142:SF2">
    <property type="entry name" value="THH1_TOM1_TOM3 DOMAIN-CONTAINING PROTEIN"/>
    <property type="match status" value="1"/>
</dbReference>
<keyword evidence="9" id="KW-1185">Reference proteome</keyword>
<feature type="transmembrane region" description="Helical" evidence="6">
    <location>
        <begin position="98"/>
        <end position="120"/>
    </location>
</feature>
<reference evidence="8 9" key="1">
    <citation type="submission" date="2015-12" db="EMBL/GenBank/DDBJ databases">
        <title>Dictyostelia acquired genes for synthesis and detection of signals that induce cell-type specialization by lateral gene transfer from prokaryotes.</title>
        <authorList>
            <person name="Gloeckner G."/>
            <person name="Schaap P."/>
        </authorList>
    </citation>
    <scope>NUCLEOTIDE SEQUENCE [LARGE SCALE GENOMIC DNA]</scope>
    <source>
        <strain evidence="8 9">TK</strain>
    </source>
</reference>
<dbReference type="EMBL" id="LODT01000031">
    <property type="protein sequence ID" value="KYQ92251.1"/>
    <property type="molecule type" value="Genomic_DNA"/>
</dbReference>
<dbReference type="AlphaFoldDB" id="A0A151ZE78"/>
<evidence type="ECO:0000256" key="6">
    <source>
        <dbReference type="SAM" id="Phobius"/>
    </source>
</evidence>
<sequence length="301" mass="35500">MTEIVSDHSHHHSEWHHYNYDVVHFILSFLYLILALFCLYSFLKKLRQQNNSNQQIFYPLLFVGVLIRAVFMFLQPFVMEDELQLPNQANFILNSLPSFLFFTIYLIVLFIWVEIYLITYGATTTTIRRLPIIFNSLVVTMFAALAVLYILDFTLYPLKYDSISAEITKPEIIIALYDCCCFITASGFFFFFGIRLVFKFRKQQKTLTEEKRHIIVKRITGLTILIVLCFLIRASITLYSIFIMNFISGQWWWFDGAYFFTLEIVPLWIMLYLLTMDKNRRIKSHDYSGGSSEHSSLINSS</sequence>
<protein>
    <recommendedName>
        <fullName evidence="7">THH1/TOM1/TOM3 domain-containing protein</fullName>
    </recommendedName>
</protein>
<comment type="subcellular location">
    <subcellularLocation>
        <location evidence="1">Endomembrane system</location>
        <topology evidence="1">Multi-pass membrane protein</topology>
    </subcellularLocation>
</comment>
<feature type="transmembrane region" description="Helical" evidence="6">
    <location>
        <begin position="22"/>
        <end position="43"/>
    </location>
</feature>
<dbReference type="OrthoDB" id="19798at2759"/>
<dbReference type="Proteomes" id="UP000076078">
    <property type="component" value="Unassembled WGS sequence"/>
</dbReference>
<feature type="transmembrane region" description="Helical" evidence="6">
    <location>
        <begin position="219"/>
        <end position="244"/>
    </location>
</feature>
<dbReference type="GO" id="GO:0012505">
    <property type="term" value="C:endomembrane system"/>
    <property type="evidence" value="ECO:0007669"/>
    <property type="project" value="UniProtKB-SubCell"/>
</dbReference>
<evidence type="ECO:0000256" key="3">
    <source>
        <dbReference type="ARBA" id="ARBA00022692"/>
    </source>
</evidence>
<accession>A0A151ZE78</accession>
<evidence type="ECO:0000259" key="7">
    <source>
        <dbReference type="Pfam" id="PF06454"/>
    </source>
</evidence>
<proteinExistence type="inferred from homology"/>
<gene>
    <name evidence="8" type="ORF">DLAC_07098</name>
</gene>
<evidence type="ECO:0000313" key="9">
    <source>
        <dbReference type="Proteomes" id="UP000076078"/>
    </source>
</evidence>